<dbReference type="Proteomes" id="UP001372338">
    <property type="component" value="Unassembled WGS sequence"/>
</dbReference>
<keyword evidence="3" id="KW-1185">Reference proteome</keyword>
<organism evidence="2 3">
    <name type="scientific">Crotalaria pallida</name>
    <name type="common">Smooth rattlebox</name>
    <name type="synonym">Crotalaria striata</name>
    <dbReference type="NCBI Taxonomy" id="3830"/>
    <lineage>
        <taxon>Eukaryota</taxon>
        <taxon>Viridiplantae</taxon>
        <taxon>Streptophyta</taxon>
        <taxon>Embryophyta</taxon>
        <taxon>Tracheophyta</taxon>
        <taxon>Spermatophyta</taxon>
        <taxon>Magnoliopsida</taxon>
        <taxon>eudicotyledons</taxon>
        <taxon>Gunneridae</taxon>
        <taxon>Pentapetalae</taxon>
        <taxon>rosids</taxon>
        <taxon>fabids</taxon>
        <taxon>Fabales</taxon>
        <taxon>Fabaceae</taxon>
        <taxon>Papilionoideae</taxon>
        <taxon>50 kb inversion clade</taxon>
        <taxon>genistoids sensu lato</taxon>
        <taxon>core genistoids</taxon>
        <taxon>Crotalarieae</taxon>
        <taxon>Crotalaria</taxon>
    </lineage>
</organism>
<reference evidence="2 3" key="1">
    <citation type="submission" date="2024-01" db="EMBL/GenBank/DDBJ databases">
        <title>The genomes of 5 underutilized Papilionoideae crops provide insights into root nodulation and disease resistanc.</title>
        <authorList>
            <person name="Yuan L."/>
        </authorList>
    </citation>
    <scope>NUCLEOTIDE SEQUENCE [LARGE SCALE GENOMIC DNA]</scope>
    <source>
        <strain evidence="2">ZHUSHIDOU_FW_LH</strain>
        <tissue evidence="2">Leaf</tissue>
    </source>
</reference>
<feature type="compositionally biased region" description="Basic and acidic residues" evidence="1">
    <location>
        <begin position="54"/>
        <end position="67"/>
    </location>
</feature>
<feature type="compositionally biased region" description="Basic and acidic residues" evidence="1">
    <location>
        <begin position="73"/>
        <end position="84"/>
    </location>
</feature>
<feature type="region of interest" description="Disordered" evidence="1">
    <location>
        <begin position="19"/>
        <end position="67"/>
    </location>
</feature>
<sequence>MQTERNPTNDIEKALDEINGATLNTSAPVHEKEGHVWVEKKKQSTQEGTQKQKNGPEEIVSDHQKQNDIEATKKVNDAADKPQDFEVGGSSSEVEILPKAIESNEVDKEVEMVPDSQEGTWTPAKTRNKTKQQAQRGLEEAQVLSILTCLELEELNSKKFHSIDKQDEVLRGKLLAAQESLANDPLNVQLQKIEKEANQDYARVIDAATSFLKQKAKELWLKDGDQNTRPFHQAIKIRAYKNIILSIQDASGAIPSDQKQISDVFLNFYKDLLNGPSTIWCMSEEEVMQGSTLTLEQQIRLVRPVIEDEITASLMSIHIDKV</sequence>
<feature type="compositionally biased region" description="Basic and acidic residues" evidence="1">
    <location>
        <begin position="29"/>
        <end position="44"/>
    </location>
</feature>
<comment type="caution">
    <text evidence="2">The sequence shown here is derived from an EMBL/GenBank/DDBJ whole genome shotgun (WGS) entry which is preliminary data.</text>
</comment>
<accession>A0AAN9FE77</accession>
<evidence type="ECO:0000313" key="3">
    <source>
        <dbReference type="Proteomes" id="UP001372338"/>
    </source>
</evidence>
<name>A0AAN9FE77_CROPI</name>
<feature type="region of interest" description="Disordered" evidence="1">
    <location>
        <begin position="73"/>
        <end position="92"/>
    </location>
</feature>
<protein>
    <submittedName>
        <fullName evidence="2">Uncharacterized protein</fullName>
    </submittedName>
</protein>
<evidence type="ECO:0000256" key="1">
    <source>
        <dbReference type="SAM" id="MobiDB-lite"/>
    </source>
</evidence>
<feature type="compositionally biased region" description="Polar residues" evidence="1">
    <location>
        <begin position="117"/>
        <end position="133"/>
    </location>
</feature>
<proteinExistence type="predicted"/>
<evidence type="ECO:0000313" key="2">
    <source>
        <dbReference type="EMBL" id="KAK7273814.1"/>
    </source>
</evidence>
<gene>
    <name evidence="2" type="ORF">RIF29_14877</name>
</gene>
<dbReference type="AlphaFoldDB" id="A0AAN9FE77"/>
<feature type="region of interest" description="Disordered" evidence="1">
    <location>
        <begin position="110"/>
        <end position="133"/>
    </location>
</feature>
<dbReference type="EMBL" id="JAYWIO010000003">
    <property type="protein sequence ID" value="KAK7273814.1"/>
    <property type="molecule type" value="Genomic_DNA"/>
</dbReference>